<feature type="binding site" evidence="6">
    <location>
        <begin position="147"/>
        <end position="148"/>
    </location>
    <ligand>
        <name>NAD(+)</name>
        <dbReference type="ChEBI" id="CHEBI:57540"/>
    </ligand>
</feature>
<dbReference type="PATRIC" id="fig|742823.3.peg.1751"/>
<dbReference type="PANTHER" id="PTHR20275:SF0">
    <property type="entry name" value="NAD KINASE"/>
    <property type="match status" value="1"/>
</dbReference>
<dbReference type="GO" id="GO:0051287">
    <property type="term" value="F:NAD binding"/>
    <property type="evidence" value="ECO:0007669"/>
    <property type="project" value="UniProtKB-ARBA"/>
</dbReference>
<keyword evidence="6" id="KW-0963">Cytoplasm</keyword>
<dbReference type="Gene3D" id="2.60.200.30">
    <property type="entry name" value="Probable inorganic polyphosphate/atp-NAD kinase, domain 2"/>
    <property type="match status" value="1"/>
</dbReference>
<evidence type="ECO:0000256" key="4">
    <source>
        <dbReference type="ARBA" id="ARBA00023027"/>
    </source>
</evidence>
<gene>
    <name evidence="6" type="primary">nadK</name>
    <name evidence="7" type="ORF">HMPREF9465_01755</name>
</gene>
<comment type="similarity">
    <text evidence="6">Belongs to the NAD kinase family.</text>
</comment>
<evidence type="ECO:0000256" key="1">
    <source>
        <dbReference type="ARBA" id="ARBA00022679"/>
    </source>
</evidence>
<evidence type="ECO:0000313" key="7">
    <source>
        <dbReference type="EMBL" id="EKB30708.1"/>
    </source>
</evidence>
<feature type="active site" description="Proton acceptor" evidence="6">
    <location>
        <position position="73"/>
    </location>
</feature>
<dbReference type="Proteomes" id="UP000005835">
    <property type="component" value="Unassembled WGS sequence"/>
</dbReference>
<dbReference type="GO" id="GO:0003951">
    <property type="term" value="F:NAD+ kinase activity"/>
    <property type="evidence" value="ECO:0007669"/>
    <property type="project" value="UniProtKB-UniRule"/>
</dbReference>
<dbReference type="GO" id="GO:0019674">
    <property type="term" value="P:NAD+ metabolic process"/>
    <property type="evidence" value="ECO:0007669"/>
    <property type="project" value="InterPro"/>
</dbReference>
<evidence type="ECO:0000313" key="8">
    <source>
        <dbReference type="Proteomes" id="UP000005835"/>
    </source>
</evidence>
<dbReference type="InterPro" id="IPR016064">
    <property type="entry name" value="NAD/diacylglycerol_kinase_sf"/>
</dbReference>
<dbReference type="GO" id="GO:0006741">
    <property type="term" value="P:NADP+ biosynthetic process"/>
    <property type="evidence" value="ECO:0007669"/>
    <property type="project" value="UniProtKB-UniRule"/>
</dbReference>
<dbReference type="HOGENOM" id="CLU_008831_0_3_4"/>
<keyword evidence="2 6" id="KW-0418">Kinase</keyword>
<comment type="function">
    <text evidence="6">Involved in the regulation of the intracellular balance of NAD and NADP, and is a key enzyme in the biosynthesis of NADP. Catalyzes specifically the phosphorylation on 2'-hydroxyl of the adenosine moiety of NAD to yield NADP.</text>
</comment>
<dbReference type="Pfam" id="PF01513">
    <property type="entry name" value="NAD_kinase"/>
    <property type="match status" value="1"/>
</dbReference>
<evidence type="ECO:0000256" key="2">
    <source>
        <dbReference type="ARBA" id="ARBA00022777"/>
    </source>
</evidence>
<dbReference type="eggNOG" id="COG0061">
    <property type="taxonomic scope" value="Bacteria"/>
</dbReference>
<dbReference type="EC" id="2.7.1.23" evidence="6"/>
<proteinExistence type="inferred from homology"/>
<dbReference type="EMBL" id="ADMG01000037">
    <property type="protein sequence ID" value="EKB30708.1"/>
    <property type="molecule type" value="Genomic_DNA"/>
</dbReference>
<dbReference type="Gene3D" id="3.40.50.10330">
    <property type="entry name" value="Probable inorganic polyphosphate/atp-NAD kinase, domain 1"/>
    <property type="match status" value="1"/>
</dbReference>
<evidence type="ECO:0000256" key="6">
    <source>
        <dbReference type="HAMAP-Rule" id="MF_00361"/>
    </source>
</evidence>
<dbReference type="STRING" id="742823.HMPREF9465_01755"/>
<comment type="catalytic activity">
    <reaction evidence="5 6">
        <text>NAD(+) + ATP = ADP + NADP(+) + H(+)</text>
        <dbReference type="Rhea" id="RHEA:18629"/>
        <dbReference type="ChEBI" id="CHEBI:15378"/>
        <dbReference type="ChEBI" id="CHEBI:30616"/>
        <dbReference type="ChEBI" id="CHEBI:57540"/>
        <dbReference type="ChEBI" id="CHEBI:58349"/>
        <dbReference type="ChEBI" id="CHEBI:456216"/>
        <dbReference type="EC" id="2.7.1.23"/>
    </reaction>
</comment>
<comment type="caution">
    <text evidence="7">The sequence shown here is derived from an EMBL/GenBank/DDBJ whole genome shotgun (WGS) entry which is preliminary data.</text>
</comment>
<comment type="subcellular location">
    <subcellularLocation>
        <location evidence="6">Cytoplasm</location>
    </subcellularLocation>
</comment>
<dbReference type="GO" id="GO:0005737">
    <property type="term" value="C:cytoplasm"/>
    <property type="evidence" value="ECO:0007669"/>
    <property type="project" value="UniProtKB-SubCell"/>
</dbReference>
<dbReference type="PANTHER" id="PTHR20275">
    <property type="entry name" value="NAD KINASE"/>
    <property type="match status" value="1"/>
</dbReference>
<accession>K1JVN4</accession>
<keyword evidence="6" id="KW-0067">ATP-binding</keyword>
<dbReference type="RefSeq" id="WP_005436154.1">
    <property type="nucleotide sequence ID" value="NZ_JH815518.1"/>
</dbReference>
<feature type="binding site" evidence="6">
    <location>
        <position position="212"/>
    </location>
    <ligand>
        <name>NAD(+)</name>
        <dbReference type="ChEBI" id="CHEBI:57540"/>
    </ligand>
</feature>
<dbReference type="InterPro" id="IPR017438">
    <property type="entry name" value="ATP-NAD_kinase_N"/>
</dbReference>
<sequence>MTSAFKKVAVFVKPTEIMVVPLQALIKVIEACGAEVFLCERSAASLKGRSNRPGHPRAELGAMCDLAIVLGGDGTMLGVARDLAGFDIPIIGVNAGRLGFITDIVLEDMETILPQVLAGRYTRDVRRMLAGEVVRKGKSIFSGIAVNDVGISHGRAGGMVEFVIYVNGQQMSSQSADGIICSTSTGSTAYSLAAGGPILHPSLQGLCLVPVAPHTLSNRPIVLPANVAIDIELTNARDAVAYCDMQEFFDVQPGDVLKIRPTEMTMTMLHPAGYDYFDLLRRKLKWNFMPTSVKRRTNSSGS</sequence>
<comment type="cofactor">
    <cofactor evidence="6">
        <name>a divalent metal cation</name>
        <dbReference type="ChEBI" id="CHEBI:60240"/>
    </cofactor>
</comment>
<name>K1JVN4_9BURK</name>
<feature type="binding site" evidence="6">
    <location>
        <position position="177"/>
    </location>
    <ligand>
        <name>NAD(+)</name>
        <dbReference type="ChEBI" id="CHEBI:57540"/>
    </ligand>
</feature>
<feature type="binding site" evidence="6">
    <location>
        <begin position="73"/>
        <end position="74"/>
    </location>
    <ligand>
        <name>NAD(+)</name>
        <dbReference type="ChEBI" id="CHEBI:57540"/>
    </ligand>
</feature>
<organism evidence="7 8">
    <name type="scientific">Sutterella wadsworthensis 2_1_59BFAA</name>
    <dbReference type="NCBI Taxonomy" id="742823"/>
    <lineage>
        <taxon>Bacteria</taxon>
        <taxon>Pseudomonadati</taxon>
        <taxon>Pseudomonadota</taxon>
        <taxon>Betaproteobacteria</taxon>
        <taxon>Burkholderiales</taxon>
        <taxon>Sutterellaceae</taxon>
        <taxon>Sutterella</taxon>
    </lineage>
</organism>
<reference evidence="7 8" key="1">
    <citation type="submission" date="2012-05" db="EMBL/GenBank/DDBJ databases">
        <title>The Genome Sequence of Sutterella wadsworthensis 2_1_59BFAA.</title>
        <authorList>
            <consortium name="The Broad Institute Genome Sequencing Platform"/>
            <person name="Earl A."/>
            <person name="Ward D."/>
            <person name="Feldgarden M."/>
            <person name="Gevers D."/>
            <person name="Daigneault M."/>
            <person name="Strauss J."/>
            <person name="Allen-Vercoe E."/>
            <person name="Walker B."/>
            <person name="Young S.K."/>
            <person name="Zeng Q."/>
            <person name="Gargeya S."/>
            <person name="Fitzgerald M."/>
            <person name="Haas B."/>
            <person name="Abouelleil A."/>
            <person name="Alvarado L."/>
            <person name="Arachchi H.M."/>
            <person name="Berlin A.M."/>
            <person name="Chapman S.B."/>
            <person name="Goldberg J."/>
            <person name="Griggs A."/>
            <person name="Gujja S."/>
            <person name="Hansen M."/>
            <person name="Howarth C."/>
            <person name="Imamovic A."/>
            <person name="Larimer J."/>
            <person name="McCowen C."/>
            <person name="Montmayeur A."/>
            <person name="Murphy C."/>
            <person name="Neiman D."/>
            <person name="Pearson M."/>
            <person name="Priest M."/>
            <person name="Roberts A."/>
            <person name="Saif S."/>
            <person name="Shea T."/>
            <person name="Sisk P."/>
            <person name="Sykes S."/>
            <person name="Wortman J."/>
            <person name="Nusbaum C."/>
            <person name="Birren B."/>
        </authorList>
    </citation>
    <scope>NUCLEOTIDE SEQUENCE [LARGE SCALE GENOMIC DNA]</scope>
    <source>
        <strain evidence="7 8">2_1_59BFAA</strain>
    </source>
</reference>
<keyword evidence="6" id="KW-0547">Nucleotide-binding</keyword>
<evidence type="ECO:0000256" key="3">
    <source>
        <dbReference type="ARBA" id="ARBA00022857"/>
    </source>
</evidence>
<keyword evidence="1 6" id="KW-0808">Transferase</keyword>
<feature type="binding site" evidence="6">
    <location>
        <position position="246"/>
    </location>
    <ligand>
        <name>NAD(+)</name>
        <dbReference type="ChEBI" id="CHEBI:57540"/>
    </ligand>
</feature>
<dbReference type="InterPro" id="IPR002504">
    <property type="entry name" value="NADK"/>
</dbReference>
<evidence type="ECO:0000256" key="5">
    <source>
        <dbReference type="ARBA" id="ARBA00047925"/>
    </source>
</evidence>
<keyword evidence="8" id="KW-1185">Reference proteome</keyword>
<dbReference type="HAMAP" id="MF_00361">
    <property type="entry name" value="NAD_kinase"/>
    <property type="match status" value="1"/>
</dbReference>
<dbReference type="SUPFAM" id="SSF111331">
    <property type="entry name" value="NAD kinase/diacylglycerol kinase-like"/>
    <property type="match status" value="1"/>
</dbReference>
<comment type="caution">
    <text evidence="6">Lacks conserved residue(s) required for the propagation of feature annotation.</text>
</comment>
<dbReference type="Pfam" id="PF20143">
    <property type="entry name" value="NAD_kinase_C"/>
    <property type="match status" value="1"/>
</dbReference>
<dbReference type="InterPro" id="IPR017437">
    <property type="entry name" value="ATP-NAD_kinase_PpnK-typ_C"/>
</dbReference>
<keyword evidence="4 6" id="KW-0520">NAD</keyword>
<dbReference type="GO" id="GO:0005524">
    <property type="term" value="F:ATP binding"/>
    <property type="evidence" value="ECO:0007669"/>
    <property type="project" value="UniProtKB-KW"/>
</dbReference>
<dbReference type="AlphaFoldDB" id="K1JVN4"/>
<keyword evidence="3 6" id="KW-0521">NADP</keyword>
<dbReference type="GO" id="GO:0046872">
    <property type="term" value="F:metal ion binding"/>
    <property type="evidence" value="ECO:0007669"/>
    <property type="project" value="UniProtKB-UniRule"/>
</dbReference>
<protein>
    <recommendedName>
        <fullName evidence="6">NAD kinase</fullName>
        <ecNumber evidence="6">2.7.1.23</ecNumber>
    </recommendedName>
    <alternativeName>
        <fullName evidence="6">ATP-dependent NAD kinase</fullName>
    </alternativeName>
</protein>